<evidence type="ECO:0000256" key="1">
    <source>
        <dbReference type="ARBA" id="ARBA00022512"/>
    </source>
</evidence>
<dbReference type="Proteomes" id="UP000542742">
    <property type="component" value="Unassembled WGS sequence"/>
</dbReference>
<feature type="compositionally biased region" description="Basic and acidic residues" evidence="4">
    <location>
        <begin position="334"/>
        <end position="344"/>
    </location>
</feature>
<keyword evidence="3" id="KW-0034">Amyloid</keyword>
<keyword evidence="1" id="KW-0964">Secreted</keyword>
<evidence type="ECO:0000313" key="7">
    <source>
        <dbReference type="EMBL" id="MBB4696059.1"/>
    </source>
</evidence>
<feature type="signal peptide" evidence="5">
    <location>
        <begin position="1"/>
        <end position="28"/>
    </location>
</feature>
<evidence type="ECO:0000256" key="4">
    <source>
        <dbReference type="SAM" id="MobiDB-lite"/>
    </source>
</evidence>
<feature type="compositionally biased region" description="Acidic residues" evidence="4">
    <location>
        <begin position="378"/>
        <end position="393"/>
    </location>
</feature>
<evidence type="ECO:0000256" key="5">
    <source>
        <dbReference type="SAM" id="SignalP"/>
    </source>
</evidence>
<dbReference type="Pfam" id="PF03777">
    <property type="entry name" value="ChpA-C"/>
    <property type="match status" value="3"/>
</dbReference>
<feature type="domain" description="Chaplin" evidence="6">
    <location>
        <begin position="91"/>
        <end position="131"/>
    </location>
</feature>
<sequence length="440" mass="44257">MKTWVRKTLSVGVLAAGALLFAPAAAQADSKQITGANNGILNGTQIAVPVNVPINVVGNSLAILGAADAQGVGFNRTESGRRGNAQVTGVNNGIANGTQAYLPVSVPVNVVGNSAAVLGHAGAAGVGVNGRKAESKRTTENGWGDTQYTGFNNGIANGTQIYAPIDVPINVCGNSLAILGGAYSQAICSNDTRGDRHFHRGGKWGKKESAQGHRGGRGGALQATGVNNGILNGTQLYAPISLPINLSGNSAALLGSASSRAISRNESGHDDDFVQATGANNGILNGTQLAAPINVPVNVCGNALGILGAAQSAAACANGDDDFGRGGWDRDRDWDRPGHGHGHGDDDDFDGDHGDVDDDDYKGDGGEKPASNDGYGDVQDDDAGEEPATDDNDGYTKPAATGSDSASKGGRGGATEAAPISGLTETVGGIGSLGLLNTLR</sequence>
<evidence type="ECO:0000313" key="8">
    <source>
        <dbReference type="Proteomes" id="UP000542742"/>
    </source>
</evidence>
<evidence type="ECO:0000256" key="2">
    <source>
        <dbReference type="ARBA" id="ARBA00022889"/>
    </source>
</evidence>
<name>A0A7W7CWN9_9ACTN</name>
<feature type="domain" description="Chaplin" evidence="6">
    <location>
        <begin position="280"/>
        <end position="320"/>
    </location>
</feature>
<gene>
    <name evidence="7" type="ORF">BKA14_006207</name>
</gene>
<keyword evidence="5" id="KW-0732">Signal</keyword>
<dbReference type="GO" id="GO:0007155">
    <property type="term" value="P:cell adhesion"/>
    <property type="evidence" value="ECO:0007669"/>
    <property type="project" value="UniProtKB-KW"/>
</dbReference>
<comment type="caution">
    <text evidence="7">The sequence shown here is derived from an EMBL/GenBank/DDBJ whole genome shotgun (WGS) entry which is preliminary data.</text>
</comment>
<feature type="region of interest" description="Disordered" evidence="4">
    <location>
        <begin position="334"/>
        <end position="440"/>
    </location>
</feature>
<feature type="domain" description="Chaplin" evidence="6">
    <location>
        <begin position="37"/>
        <end position="77"/>
    </location>
</feature>
<dbReference type="AlphaFoldDB" id="A0A7W7CWN9"/>
<feature type="compositionally biased region" description="Acidic residues" evidence="4">
    <location>
        <begin position="345"/>
        <end position="361"/>
    </location>
</feature>
<accession>A0A7W7CWN9</accession>
<dbReference type="RefSeq" id="WP_184954326.1">
    <property type="nucleotide sequence ID" value="NZ_BOMC01000057.1"/>
</dbReference>
<dbReference type="EMBL" id="JACHMF010000001">
    <property type="protein sequence ID" value="MBB4696059.1"/>
    <property type="molecule type" value="Genomic_DNA"/>
</dbReference>
<feature type="region of interest" description="Disordered" evidence="4">
    <location>
        <begin position="198"/>
        <end position="218"/>
    </location>
</feature>
<keyword evidence="1" id="KW-0134">Cell wall</keyword>
<reference evidence="7 8" key="1">
    <citation type="submission" date="2020-08" db="EMBL/GenBank/DDBJ databases">
        <title>Sequencing the genomes of 1000 actinobacteria strains.</title>
        <authorList>
            <person name="Klenk H.-P."/>
        </authorList>
    </citation>
    <scope>NUCLEOTIDE SEQUENCE [LARGE SCALE GENOMIC DNA]</scope>
    <source>
        <strain evidence="7 8">DSM 45518</strain>
    </source>
</reference>
<protein>
    <recommendedName>
        <fullName evidence="6">Chaplin domain-containing protein</fullName>
    </recommendedName>
</protein>
<keyword evidence="2" id="KW-0130">Cell adhesion</keyword>
<dbReference type="InterPro" id="IPR005528">
    <property type="entry name" value="ChpA-H"/>
</dbReference>
<feature type="domain" description="Chaplin" evidence="6">
    <location>
        <begin position="152"/>
        <end position="192"/>
    </location>
</feature>
<organism evidence="7 8">
    <name type="scientific">Paractinoplanes abujensis</name>
    <dbReference type="NCBI Taxonomy" id="882441"/>
    <lineage>
        <taxon>Bacteria</taxon>
        <taxon>Bacillati</taxon>
        <taxon>Actinomycetota</taxon>
        <taxon>Actinomycetes</taxon>
        <taxon>Micromonosporales</taxon>
        <taxon>Micromonosporaceae</taxon>
        <taxon>Paractinoplanes</taxon>
    </lineage>
</organism>
<feature type="chain" id="PRO_5031227459" description="Chaplin domain-containing protein" evidence="5">
    <location>
        <begin position="29"/>
        <end position="440"/>
    </location>
</feature>
<dbReference type="PROSITE" id="PS51884">
    <property type="entry name" value="CHAPLIN"/>
    <property type="match status" value="4"/>
</dbReference>
<keyword evidence="8" id="KW-1185">Reference proteome</keyword>
<evidence type="ECO:0000259" key="6">
    <source>
        <dbReference type="PROSITE" id="PS51884"/>
    </source>
</evidence>
<proteinExistence type="predicted"/>
<evidence type="ECO:0000256" key="3">
    <source>
        <dbReference type="ARBA" id="ARBA00023087"/>
    </source>
</evidence>